<reference evidence="10" key="1">
    <citation type="journal article" date="2019" name="Int. J. Syst. Evol. Microbiol.">
        <title>The Global Catalogue of Microorganisms (GCM) 10K type strain sequencing project: providing services to taxonomists for standard genome sequencing and annotation.</title>
        <authorList>
            <consortium name="The Broad Institute Genomics Platform"/>
            <consortium name="The Broad Institute Genome Sequencing Center for Infectious Disease"/>
            <person name="Wu L."/>
            <person name="Ma J."/>
        </authorList>
    </citation>
    <scope>NUCLEOTIDE SEQUENCE [LARGE SCALE GENOMIC DNA]</scope>
    <source>
        <strain evidence="10">CGMCC 1.10759</strain>
    </source>
</reference>
<sequence>MTTIPMPDPHAIAVMVLTLVALYLFSRDSLPIETSSLLVVAALAIGFSLFPYRVPDGGELDPIRFFAGFGNEALIAICALVMASQGLVATGALAPIGRVVHRVWQISPLLAMGVVIIVTAFISAFMNNTPQVVLMIPILTAVAMRSSMSPSKLLMPMTFASQIGGMGTPIGTSLNLLVIGSAASLGIERFHMFDFIAPASLAAIPGLLFLWLVAPRLLPDKQPSFVNTSPRIFDAQLHITETSPVAGKTLADAKKLTQGEMSVVSVRRSADMVITPLPDVILRPGDQLSVRDTSEQLMEYSRVLGAALFSGDVRVDAEHPLTAPDQQTAELVLTPASPLRDRTLAQANFDWHYQLIPLAVHRPGEEEALSPTTPLRDVRLGVGDVLLVQGPAEQIEALKQRSEMLVLDATSNVPLTAKAPLALGIMAGIVVIASLRIAPVAIAAICGVLVMVTTGCLKWRHATRALDSSMILLTVASLALSLALVTTGGAAFIAQVGALLAKSLPPVAVLSATMLFMAIMSSVISNSAAAVIGTPIAIELARQLGLAPEPFVLAVMFGVNMGFATPMADNCNLLVYSAGGYSFGDFLRVGLPLTLIMWLALTWVLPHFYPLG</sequence>
<name>A0ABV8SVZ5_9GAMM</name>
<dbReference type="Pfam" id="PF02080">
    <property type="entry name" value="TrkA_C"/>
    <property type="match status" value="2"/>
</dbReference>
<dbReference type="PROSITE" id="PS51202">
    <property type="entry name" value="RCK_C"/>
    <property type="match status" value="2"/>
</dbReference>
<evidence type="ECO:0000256" key="2">
    <source>
        <dbReference type="ARBA" id="ARBA00022448"/>
    </source>
</evidence>
<organism evidence="9 10">
    <name type="scientific">Steroidobacter flavus</name>
    <dbReference type="NCBI Taxonomy" id="1842136"/>
    <lineage>
        <taxon>Bacteria</taxon>
        <taxon>Pseudomonadati</taxon>
        <taxon>Pseudomonadota</taxon>
        <taxon>Gammaproteobacteria</taxon>
        <taxon>Steroidobacterales</taxon>
        <taxon>Steroidobacteraceae</taxon>
        <taxon>Steroidobacter</taxon>
    </lineage>
</organism>
<feature type="transmembrane region" description="Helical" evidence="7">
    <location>
        <begin position="514"/>
        <end position="538"/>
    </location>
</feature>
<feature type="domain" description="RCK C-terminal" evidence="8">
    <location>
        <begin position="316"/>
        <end position="404"/>
    </location>
</feature>
<comment type="caution">
    <text evidence="9">The sequence shown here is derived from an EMBL/GenBank/DDBJ whole genome shotgun (WGS) entry which is preliminary data.</text>
</comment>
<evidence type="ECO:0000256" key="4">
    <source>
        <dbReference type="ARBA" id="ARBA00022737"/>
    </source>
</evidence>
<keyword evidence="5 7" id="KW-1133">Transmembrane helix</keyword>
<accession>A0ABV8SVZ5</accession>
<dbReference type="Proteomes" id="UP001595904">
    <property type="component" value="Unassembled WGS sequence"/>
</dbReference>
<proteinExistence type="predicted"/>
<evidence type="ECO:0000256" key="5">
    <source>
        <dbReference type="ARBA" id="ARBA00022989"/>
    </source>
</evidence>
<feature type="transmembrane region" description="Helical" evidence="7">
    <location>
        <begin position="74"/>
        <end position="94"/>
    </location>
</feature>
<dbReference type="SUPFAM" id="SSF116726">
    <property type="entry name" value="TrkA C-terminal domain-like"/>
    <property type="match status" value="2"/>
</dbReference>
<feature type="transmembrane region" description="Helical" evidence="7">
    <location>
        <begin position="195"/>
        <end position="214"/>
    </location>
</feature>
<feature type="transmembrane region" description="Helical" evidence="7">
    <location>
        <begin position="550"/>
        <end position="569"/>
    </location>
</feature>
<feature type="transmembrane region" description="Helical" evidence="7">
    <location>
        <begin position="589"/>
        <end position="609"/>
    </location>
</feature>
<keyword evidence="10" id="KW-1185">Reference proteome</keyword>
<dbReference type="PANTHER" id="PTHR43652:SF2">
    <property type="entry name" value="BASIC AMINO ACID ANTIPORTER YFCC-RELATED"/>
    <property type="match status" value="1"/>
</dbReference>
<dbReference type="RefSeq" id="WP_380598821.1">
    <property type="nucleotide sequence ID" value="NZ_JBHSDU010000003.1"/>
</dbReference>
<comment type="subcellular location">
    <subcellularLocation>
        <location evidence="1">Membrane</location>
        <topology evidence="1">Multi-pass membrane protein</topology>
    </subcellularLocation>
</comment>
<feature type="transmembrane region" description="Helical" evidence="7">
    <location>
        <begin position="106"/>
        <end position="126"/>
    </location>
</feature>
<evidence type="ECO:0000256" key="3">
    <source>
        <dbReference type="ARBA" id="ARBA00022692"/>
    </source>
</evidence>
<keyword evidence="3 7" id="KW-0812">Transmembrane</keyword>
<evidence type="ECO:0000313" key="9">
    <source>
        <dbReference type="EMBL" id="MFC4310920.1"/>
    </source>
</evidence>
<feature type="transmembrane region" description="Helical" evidence="7">
    <location>
        <begin position="37"/>
        <end position="54"/>
    </location>
</feature>
<dbReference type="InterPro" id="IPR004680">
    <property type="entry name" value="Cit_transptr-like_dom"/>
</dbReference>
<gene>
    <name evidence="9" type="ORF">ACFPN2_17625</name>
</gene>
<keyword evidence="6 7" id="KW-0472">Membrane</keyword>
<evidence type="ECO:0000256" key="6">
    <source>
        <dbReference type="ARBA" id="ARBA00023136"/>
    </source>
</evidence>
<dbReference type="InterPro" id="IPR036721">
    <property type="entry name" value="RCK_C_sf"/>
</dbReference>
<dbReference type="Gene3D" id="3.30.70.1450">
    <property type="entry name" value="Regulator of K+ conductance, C-terminal domain"/>
    <property type="match status" value="2"/>
</dbReference>
<feature type="transmembrane region" description="Helical" evidence="7">
    <location>
        <begin position="6"/>
        <end position="25"/>
    </location>
</feature>
<feature type="domain" description="RCK C-terminal" evidence="8">
    <location>
        <begin position="222"/>
        <end position="306"/>
    </location>
</feature>
<evidence type="ECO:0000313" key="10">
    <source>
        <dbReference type="Proteomes" id="UP001595904"/>
    </source>
</evidence>
<dbReference type="PANTHER" id="PTHR43652">
    <property type="entry name" value="BASIC AMINO ACID ANTIPORTER YFCC-RELATED"/>
    <property type="match status" value="1"/>
</dbReference>
<evidence type="ECO:0000256" key="1">
    <source>
        <dbReference type="ARBA" id="ARBA00004141"/>
    </source>
</evidence>
<dbReference type="InterPro" id="IPR051679">
    <property type="entry name" value="DASS-Related_Transporters"/>
</dbReference>
<dbReference type="EMBL" id="JBHSDU010000003">
    <property type="protein sequence ID" value="MFC4310920.1"/>
    <property type="molecule type" value="Genomic_DNA"/>
</dbReference>
<feature type="transmembrane region" description="Helical" evidence="7">
    <location>
        <begin position="160"/>
        <end position="183"/>
    </location>
</feature>
<dbReference type="Pfam" id="PF03600">
    <property type="entry name" value="CitMHS"/>
    <property type="match status" value="1"/>
</dbReference>
<evidence type="ECO:0000256" key="7">
    <source>
        <dbReference type="SAM" id="Phobius"/>
    </source>
</evidence>
<feature type="transmembrane region" description="Helical" evidence="7">
    <location>
        <begin position="471"/>
        <end position="494"/>
    </location>
</feature>
<evidence type="ECO:0000259" key="8">
    <source>
        <dbReference type="PROSITE" id="PS51202"/>
    </source>
</evidence>
<keyword evidence="2" id="KW-0813">Transport</keyword>
<protein>
    <submittedName>
        <fullName evidence="9">SLC13 family permease</fullName>
    </submittedName>
</protein>
<keyword evidence="4" id="KW-0677">Repeat</keyword>
<dbReference type="InterPro" id="IPR006037">
    <property type="entry name" value="RCK_C"/>
</dbReference>